<dbReference type="InterPro" id="IPR015803">
    <property type="entry name" value="Cys-tRNA-ligase"/>
</dbReference>
<feature type="domain" description="Cysteinyl-tRNA synthetase class Ia DALR" evidence="14">
    <location>
        <begin position="368"/>
        <end position="438"/>
    </location>
</feature>
<dbReference type="GO" id="GO:0006423">
    <property type="term" value="P:cysteinyl-tRNA aminoacylation"/>
    <property type="evidence" value="ECO:0007669"/>
    <property type="project" value="UniProtKB-UniRule"/>
</dbReference>
<evidence type="ECO:0000313" key="15">
    <source>
        <dbReference type="EMBL" id="ASC69110.1"/>
    </source>
</evidence>
<comment type="similarity">
    <text evidence="2 13">Belongs to the class-I aminoacyl-tRNA synthetase family.</text>
</comment>
<evidence type="ECO:0000256" key="4">
    <source>
        <dbReference type="ARBA" id="ARBA00022490"/>
    </source>
</evidence>
<evidence type="ECO:0000256" key="12">
    <source>
        <dbReference type="ARBA" id="ARBA00047398"/>
    </source>
</evidence>
<dbReference type="EC" id="6.1.1.16" evidence="13"/>
<dbReference type="InterPro" id="IPR009080">
    <property type="entry name" value="tRNAsynth_Ia_anticodon-bd"/>
</dbReference>
<evidence type="ECO:0000256" key="10">
    <source>
        <dbReference type="ARBA" id="ARBA00022917"/>
    </source>
</evidence>
<keyword evidence="11 13" id="KW-0030">Aminoacyl-tRNA synthetase</keyword>
<keyword evidence="4 13" id="KW-0963">Cytoplasm</keyword>
<evidence type="ECO:0000256" key="1">
    <source>
        <dbReference type="ARBA" id="ARBA00004496"/>
    </source>
</evidence>
<proteinExistence type="inferred from homology"/>
<dbReference type="SMART" id="SM00840">
    <property type="entry name" value="DALR_2"/>
    <property type="match status" value="1"/>
</dbReference>
<feature type="short sequence motif" description="'KMSKS' region" evidence="13">
    <location>
        <begin position="271"/>
        <end position="275"/>
    </location>
</feature>
<dbReference type="InterPro" id="IPR014729">
    <property type="entry name" value="Rossmann-like_a/b/a_fold"/>
</dbReference>
<dbReference type="GO" id="GO:0005829">
    <property type="term" value="C:cytosol"/>
    <property type="evidence" value="ECO:0007669"/>
    <property type="project" value="TreeGrafter"/>
</dbReference>
<evidence type="ECO:0000256" key="9">
    <source>
        <dbReference type="ARBA" id="ARBA00022840"/>
    </source>
</evidence>
<keyword evidence="6 13" id="KW-0479">Metal-binding</keyword>
<feature type="binding site" evidence="13">
    <location>
        <position position="243"/>
    </location>
    <ligand>
        <name>Zn(2+)</name>
        <dbReference type="ChEBI" id="CHEBI:29105"/>
    </ligand>
</feature>
<dbReference type="GO" id="GO:0005524">
    <property type="term" value="F:ATP binding"/>
    <property type="evidence" value="ECO:0007669"/>
    <property type="project" value="UniProtKB-UniRule"/>
</dbReference>
<dbReference type="OrthoDB" id="9815130at2"/>
<dbReference type="InterPro" id="IPR015273">
    <property type="entry name" value="Cys-tRNA-synt_Ia_DALR"/>
</dbReference>
<protein>
    <recommendedName>
        <fullName evidence="13">Cysteine--tRNA ligase</fullName>
        <ecNumber evidence="13">6.1.1.16</ecNumber>
    </recommendedName>
    <alternativeName>
        <fullName evidence="13">Cysteinyl-tRNA synthetase</fullName>
        <shortName evidence="13">CysRS</shortName>
    </alternativeName>
</protein>
<keyword evidence="9 13" id="KW-0067">ATP-binding</keyword>
<dbReference type="InterPro" id="IPR024909">
    <property type="entry name" value="Cys-tRNA/MSH_ligase"/>
</dbReference>
<organism evidence="15 16">
    <name type="scientific">Halomicronema hongdechloris C2206</name>
    <dbReference type="NCBI Taxonomy" id="1641165"/>
    <lineage>
        <taxon>Bacteria</taxon>
        <taxon>Bacillati</taxon>
        <taxon>Cyanobacteriota</taxon>
        <taxon>Cyanophyceae</taxon>
        <taxon>Nodosilineales</taxon>
        <taxon>Nodosilineaceae</taxon>
        <taxon>Halomicronema</taxon>
    </lineage>
</organism>
<keyword evidence="5 13" id="KW-0436">Ligase</keyword>
<dbReference type="InterPro" id="IPR032678">
    <property type="entry name" value="tRNA-synt_1_cat_dom"/>
</dbReference>
<keyword evidence="7 13" id="KW-0547">Nucleotide-binding</keyword>
<dbReference type="SUPFAM" id="SSF52374">
    <property type="entry name" value="Nucleotidylyl transferase"/>
    <property type="match status" value="1"/>
</dbReference>
<feature type="short sequence motif" description="'HIGH' region" evidence="13">
    <location>
        <begin position="31"/>
        <end position="41"/>
    </location>
</feature>
<feature type="binding site" evidence="13">
    <location>
        <position position="274"/>
    </location>
    <ligand>
        <name>ATP</name>
        <dbReference type="ChEBI" id="CHEBI:30616"/>
    </ligand>
</feature>
<comment type="catalytic activity">
    <reaction evidence="12 13">
        <text>tRNA(Cys) + L-cysteine + ATP = L-cysteinyl-tRNA(Cys) + AMP + diphosphate</text>
        <dbReference type="Rhea" id="RHEA:17773"/>
        <dbReference type="Rhea" id="RHEA-COMP:9661"/>
        <dbReference type="Rhea" id="RHEA-COMP:9679"/>
        <dbReference type="ChEBI" id="CHEBI:30616"/>
        <dbReference type="ChEBI" id="CHEBI:33019"/>
        <dbReference type="ChEBI" id="CHEBI:35235"/>
        <dbReference type="ChEBI" id="CHEBI:78442"/>
        <dbReference type="ChEBI" id="CHEBI:78517"/>
        <dbReference type="ChEBI" id="CHEBI:456215"/>
        <dbReference type="EC" id="6.1.1.16"/>
    </reaction>
</comment>
<reference evidence="15 16" key="1">
    <citation type="journal article" date="2016" name="Biochim. Biophys. Acta">
        <title>Characterization of red-shifted phycobilisomes isolated from the chlorophyll f-containing cyanobacterium Halomicronema hongdechloris.</title>
        <authorList>
            <person name="Li Y."/>
            <person name="Lin Y."/>
            <person name="Garvey C.J."/>
            <person name="Birch D."/>
            <person name="Corkery R.W."/>
            <person name="Loughlin P.C."/>
            <person name="Scheer H."/>
            <person name="Willows R.D."/>
            <person name="Chen M."/>
        </authorList>
    </citation>
    <scope>NUCLEOTIDE SEQUENCE [LARGE SCALE GENOMIC DNA]</scope>
    <source>
        <strain evidence="15 16">C2206</strain>
    </source>
</reference>
<sequence length="493" mass="55541">MSLRLYNSLSRQKEVFQPLQAGRVTMYCCGVTVYDYCHLGHARSYIVWDTVRRYLMWRGYRVHYVQNFTDIDDKILNRAKTEHSSMQTVAERFTRAYFEDMARLNILEADDYTYATQTLDGIQRLIRELEQKGYAYAADGDVYYSVRKFPNYGKLSGRKLEDMQVGASGRVAATEGGPQKQDPFDFALWKQAKEGEPFWHSPWGPGRPGWHIECSAMVRDRMGDTIDIHVGGSDLIFPHHENEIAQSEAATGKPLARYWLHNGMVNVGGEKMSKSLGNFTTIRQLLDAPNSPDPMALRLFVLQAQYRKPLDFTADAIASASNSWATLKQGLLFGHHHGERLGWSDWPDPDFGNPAAMHIDPDSPAVQQFQAGMDDDINTPAAIAILFELAKDLRRAGNVITHTGQPDEDTGQLRQRWQTLVVLAQVLGLEAQPDASEATAQELSDQAIAALLQQRQAARQNKDFATADRIRDQLQAQGITLIDKPGGVTDWHR</sequence>
<keyword evidence="8 13" id="KW-0862">Zinc</keyword>
<comment type="cofactor">
    <cofactor evidence="13">
        <name>Zn(2+)</name>
        <dbReference type="ChEBI" id="CHEBI:29105"/>
    </cofactor>
    <text evidence="13">Binds 1 zinc ion per subunit.</text>
</comment>
<dbReference type="GO" id="GO:0008270">
    <property type="term" value="F:zinc ion binding"/>
    <property type="evidence" value="ECO:0007669"/>
    <property type="project" value="UniProtKB-UniRule"/>
</dbReference>
<comment type="subcellular location">
    <subcellularLocation>
        <location evidence="1 13">Cytoplasm</location>
    </subcellularLocation>
</comment>
<dbReference type="PANTHER" id="PTHR10890">
    <property type="entry name" value="CYSTEINYL-TRNA SYNTHETASE"/>
    <property type="match status" value="1"/>
</dbReference>
<dbReference type="CDD" id="cd00672">
    <property type="entry name" value="CysRS_core"/>
    <property type="match status" value="1"/>
</dbReference>
<evidence type="ECO:0000256" key="8">
    <source>
        <dbReference type="ARBA" id="ARBA00022833"/>
    </source>
</evidence>
<dbReference type="SUPFAM" id="SSF47323">
    <property type="entry name" value="Anticodon-binding domain of a subclass of class I aminoacyl-tRNA synthetases"/>
    <property type="match status" value="1"/>
</dbReference>
<dbReference type="Pfam" id="PF01406">
    <property type="entry name" value="tRNA-synt_1e"/>
    <property type="match status" value="1"/>
</dbReference>
<evidence type="ECO:0000259" key="14">
    <source>
        <dbReference type="SMART" id="SM00840"/>
    </source>
</evidence>
<evidence type="ECO:0000256" key="7">
    <source>
        <dbReference type="ARBA" id="ARBA00022741"/>
    </source>
</evidence>
<dbReference type="RefSeq" id="WP_080805674.1">
    <property type="nucleotide sequence ID" value="NZ_CP021983.2"/>
</dbReference>
<dbReference type="EMBL" id="CP021983">
    <property type="protein sequence ID" value="ASC69110.1"/>
    <property type="molecule type" value="Genomic_DNA"/>
</dbReference>
<evidence type="ECO:0000313" key="16">
    <source>
        <dbReference type="Proteomes" id="UP000191901"/>
    </source>
</evidence>
<keyword evidence="16" id="KW-1185">Reference proteome</keyword>
<evidence type="ECO:0000256" key="6">
    <source>
        <dbReference type="ARBA" id="ARBA00022723"/>
    </source>
</evidence>
<evidence type="ECO:0000256" key="11">
    <source>
        <dbReference type="ARBA" id="ARBA00023146"/>
    </source>
</evidence>
<keyword evidence="10 13" id="KW-0648">Protein biosynthesis</keyword>
<dbReference type="GO" id="GO:0004817">
    <property type="term" value="F:cysteine-tRNA ligase activity"/>
    <property type="evidence" value="ECO:0007669"/>
    <property type="project" value="UniProtKB-UniRule"/>
</dbReference>
<gene>
    <name evidence="15" type="primary">cysS_1</name>
    <name evidence="13" type="synonym">cysS</name>
    <name evidence="15" type="ORF">XM38_000360</name>
</gene>
<evidence type="ECO:0000256" key="2">
    <source>
        <dbReference type="ARBA" id="ARBA00005594"/>
    </source>
</evidence>
<dbReference type="Gene3D" id="1.20.120.1910">
    <property type="entry name" value="Cysteine-tRNA ligase, C-terminal anti-codon recognition domain"/>
    <property type="match status" value="1"/>
</dbReference>
<dbReference type="FunFam" id="3.40.50.620:FF:000009">
    <property type="entry name" value="Cysteine--tRNA ligase"/>
    <property type="match status" value="1"/>
</dbReference>
<feature type="binding site" evidence="13">
    <location>
        <position position="239"/>
    </location>
    <ligand>
        <name>Zn(2+)</name>
        <dbReference type="ChEBI" id="CHEBI:29105"/>
    </ligand>
</feature>
<name>A0A1Z3HFQ7_9CYAN</name>
<dbReference type="Pfam" id="PF09190">
    <property type="entry name" value="DALR_2"/>
    <property type="match status" value="1"/>
</dbReference>
<dbReference type="STRING" id="1641165.XM38_02650"/>
<accession>A0A1Z3HFQ7</accession>
<feature type="binding site" evidence="13">
    <location>
        <position position="29"/>
    </location>
    <ligand>
        <name>Zn(2+)</name>
        <dbReference type="ChEBI" id="CHEBI:29105"/>
    </ligand>
</feature>
<dbReference type="Proteomes" id="UP000191901">
    <property type="component" value="Chromosome"/>
</dbReference>
<evidence type="ECO:0000256" key="13">
    <source>
        <dbReference type="HAMAP-Rule" id="MF_00041"/>
    </source>
</evidence>
<dbReference type="AlphaFoldDB" id="A0A1Z3HFQ7"/>
<dbReference type="NCBIfam" id="TIGR00435">
    <property type="entry name" value="cysS"/>
    <property type="match status" value="1"/>
</dbReference>
<dbReference type="Gene3D" id="3.40.50.620">
    <property type="entry name" value="HUPs"/>
    <property type="match status" value="1"/>
</dbReference>
<evidence type="ECO:0000256" key="5">
    <source>
        <dbReference type="ARBA" id="ARBA00022598"/>
    </source>
</evidence>
<dbReference type="InterPro" id="IPR056411">
    <property type="entry name" value="CysS_C"/>
</dbReference>
<dbReference type="Pfam" id="PF23493">
    <property type="entry name" value="CysS_C"/>
    <property type="match status" value="1"/>
</dbReference>
<evidence type="ECO:0000256" key="3">
    <source>
        <dbReference type="ARBA" id="ARBA00011245"/>
    </source>
</evidence>
<comment type="subunit">
    <text evidence="3 13">Monomer.</text>
</comment>
<dbReference type="PANTHER" id="PTHR10890:SF3">
    <property type="entry name" value="CYSTEINE--TRNA LIGASE, CYTOPLASMIC"/>
    <property type="match status" value="1"/>
</dbReference>
<dbReference type="HAMAP" id="MF_00041">
    <property type="entry name" value="Cys_tRNA_synth"/>
    <property type="match status" value="1"/>
</dbReference>
<feature type="binding site" evidence="13">
    <location>
        <position position="214"/>
    </location>
    <ligand>
        <name>Zn(2+)</name>
        <dbReference type="ChEBI" id="CHEBI:29105"/>
    </ligand>
</feature>
<dbReference type="KEGG" id="hhg:XM38_000360"/>
<dbReference type="PRINTS" id="PR00983">
    <property type="entry name" value="TRNASYNTHCYS"/>
</dbReference>